<keyword evidence="2" id="KW-1185">Reference proteome</keyword>
<dbReference type="SUPFAM" id="SSF55961">
    <property type="entry name" value="Bet v1-like"/>
    <property type="match status" value="1"/>
</dbReference>
<evidence type="ECO:0000313" key="2">
    <source>
        <dbReference type="Proteomes" id="UP000449846"/>
    </source>
</evidence>
<proteinExistence type="predicted"/>
<sequence>MKFSTREDTDISADELFAAVSDFPKIERLLLRKGAMVRRTGTNGTNAWTIGFDWRGKQRDVDLAVQSITPPERIELAGKSDMFELGVVMTVVALTPTKSRLIFEADVRPRGMKARLLLQTAKLSRAQIDRKFAQRIGDFVGRAATGQLS</sequence>
<dbReference type="Proteomes" id="UP000449846">
    <property type="component" value="Unassembled WGS sequence"/>
</dbReference>
<organism evidence="1 2">
    <name type="scientific">Paracoccus litorisediminis</name>
    <dbReference type="NCBI Taxonomy" id="2006130"/>
    <lineage>
        <taxon>Bacteria</taxon>
        <taxon>Pseudomonadati</taxon>
        <taxon>Pseudomonadota</taxon>
        <taxon>Alphaproteobacteria</taxon>
        <taxon>Rhodobacterales</taxon>
        <taxon>Paracoccaceae</taxon>
        <taxon>Paracoccus</taxon>
    </lineage>
</organism>
<dbReference type="AlphaFoldDB" id="A0A844HV01"/>
<accession>A0A844HV01</accession>
<dbReference type="Gene3D" id="3.30.530.20">
    <property type="match status" value="1"/>
</dbReference>
<dbReference type="RefSeq" id="WP_155042242.1">
    <property type="nucleotide sequence ID" value="NZ_JBHGCD010000034.1"/>
</dbReference>
<reference evidence="1 2" key="1">
    <citation type="submission" date="2019-11" db="EMBL/GenBank/DDBJ databases">
        <authorList>
            <person name="Dong K."/>
        </authorList>
    </citation>
    <scope>NUCLEOTIDE SEQUENCE [LARGE SCALE GENOMIC DNA]</scope>
    <source>
        <strain evidence="1 2">NBRC 112902</strain>
    </source>
</reference>
<dbReference type="OrthoDB" id="7860307at2"/>
<gene>
    <name evidence="1" type="ORF">GL300_24205</name>
</gene>
<comment type="caution">
    <text evidence="1">The sequence shown here is derived from an EMBL/GenBank/DDBJ whole genome shotgun (WGS) entry which is preliminary data.</text>
</comment>
<evidence type="ECO:0000313" key="1">
    <source>
        <dbReference type="EMBL" id="MTH62294.1"/>
    </source>
</evidence>
<dbReference type="InterPro" id="IPR023393">
    <property type="entry name" value="START-like_dom_sf"/>
</dbReference>
<dbReference type="EMBL" id="WMIG01000030">
    <property type="protein sequence ID" value="MTH62294.1"/>
    <property type="molecule type" value="Genomic_DNA"/>
</dbReference>
<protein>
    <recommendedName>
        <fullName evidence="3">SRPBCC family protein</fullName>
    </recommendedName>
</protein>
<evidence type="ECO:0008006" key="3">
    <source>
        <dbReference type="Google" id="ProtNLM"/>
    </source>
</evidence>
<name>A0A844HV01_9RHOB</name>